<evidence type="ECO:0000256" key="16">
    <source>
        <dbReference type="ARBA" id="ARBA00023212"/>
    </source>
</evidence>
<keyword evidence="12 23" id="KW-0175">Coiled coil</keyword>
<dbReference type="PANTHER" id="PTHR46532">
    <property type="entry name" value="MALE FERTILITY FACTOR KL5"/>
    <property type="match status" value="1"/>
</dbReference>
<evidence type="ECO:0000256" key="6">
    <source>
        <dbReference type="ARBA" id="ARBA00022490"/>
    </source>
</evidence>
<dbReference type="GO" id="GO:0005858">
    <property type="term" value="C:axonemal dynein complex"/>
    <property type="evidence" value="ECO:0007669"/>
    <property type="project" value="TreeGrafter"/>
</dbReference>
<dbReference type="GO" id="GO:0005524">
    <property type="term" value="F:ATP binding"/>
    <property type="evidence" value="ECO:0007669"/>
    <property type="project" value="UniProtKB-KW"/>
</dbReference>
<keyword evidence="7" id="KW-0493">Microtubule</keyword>
<dbReference type="InterPro" id="IPR024743">
    <property type="entry name" value="Dynein_HC_stalk"/>
</dbReference>
<dbReference type="EMBL" id="JAUYZG010000018">
    <property type="protein sequence ID" value="KAK2881691.1"/>
    <property type="molecule type" value="Genomic_DNA"/>
</dbReference>
<dbReference type="FunFam" id="1.20.920.20:FF:000002">
    <property type="entry name" value="Cytoplasmic dynein 1 heavy chain"/>
    <property type="match status" value="1"/>
</dbReference>
<dbReference type="GO" id="GO:0007018">
    <property type="term" value="P:microtubule-based movement"/>
    <property type="evidence" value="ECO:0007669"/>
    <property type="project" value="InterPro"/>
</dbReference>
<feature type="domain" description="AAA+ ATPase" evidence="24">
    <location>
        <begin position="1676"/>
        <end position="1772"/>
    </location>
</feature>
<dbReference type="Pfam" id="PF18199">
    <property type="entry name" value="Dynein_C"/>
    <property type="match status" value="1"/>
</dbReference>
<dbReference type="FunFam" id="3.10.490.20:FF:000007">
    <property type="entry name" value="Dynein cytoplasmic 2 heavy chain 1"/>
    <property type="match status" value="1"/>
</dbReference>
<dbReference type="InterPro" id="IPR035699">
    <property type="entry name" value="AAA_6"/>
</dbReference>
<dbReference type="GO" id="GO:0051959">
    <property type="term" value="F:dynein light intermediate chain binding"/>
    <property type="evidence" value="ECO:0007669"/>
    <property type="project" value="InterPro"/>
</dbReference>
<dbReference type="Gene3D" id="3.40.50.300">
    <property type="entry name" value="P-loop containing nucleotide triphosphate hydrolases"/>
    <property type="match status" value="5"/>
</dbReference>
<accession>A0AA88PHD4</accession>
<keyword evidence="6" id="KW-0963">Cytoplasm</keyword>
<dbReference type="Proteomes" id="UP001187343">
    <property type="component" value="Unassembled WGS sequence"/>
</dbReference>
<keyword evidence="4" id="KW-0217">Developmental protein</keyword>
<evidence type="ECO:0000256" key="7">
    <source>
        <dbReference type="ARBA" id="ARBA00022701"/>
    </source>
</evidence>
<evidence type="ECO:0000256" key="2">
    <source>
        <dbReference type="ARBA" id="ARBA00004430"/>
    </source>
</evidence>
<feature type="coiled-coil region" evidence="23">
    <location>
        <begin position="1072"/>
        <end position="1099"/>
    </location>
</feature>
<evidence type="ECO:0000256" key="11">
    <source>
        <dbReference type="ARBA" id="ARBA00023017"/>
    </source>
</evidence>
<evidence type="ECO:0000256" key="23">
    <source>
        <dbReference type="SAM" id="Coils"/>
    </source>
</evidence>
<dbReference type="FunFam" id="1.10.8.1220:FF:000003">
    <property type="entry name" value="Dynein cytoplasmic 2 heavy chain 1"/>
    <property type="match status" value="1"/>
</dbReference>
<dbReference type="Pfam" id="PF18198">
    <property type="entry name" value="AAA_lid_11"/>
    <property type="match status" value="1"/>
</dbReference>
<evidence type="ECO:0000256" key="21">
    <source>
        <dbReference type="ARBA" id="ARBA00083259"/>
    </source>
</evidence>
<comment type="subcellular location">
    <subcellularLocation>
        <location evidence="1">Cell membrane</location>
        <topology evidence="1">Peripheral membrane protein</topology>
    </subcellularLocation>
    <subcellularLocation>
        <location evidence="2">Cytoplasm</location>
        <location evidence="2">Cytoskeleton</location>
        <location evidence="2">Cilium axoneme</location>
    </subcellularLocation>
</comment>
<name>A0AA88PHD4_9TELE</name>
<proteinExistence type="inferred from homology"/>
<dbReference type="GO" id="GO:0045505">
    <property type="term" value="F:dynein intermediate chain binding"/>
    <property type="evidence" value="ECO:0007669"/>
    <property type="project" value="InterPro"/>
</dbReference>
<dbReference type="Gene3D" id="1.20.58.1120">
    <property type="match status" value="1"/>
</dbReference>
<dbReference type="Gene3D" id="6.10.140.1060">
    <property type="match status" value="1"/>
</dbReference>
<evidence type="ECO:0000256" key="17">
    <source>
        <dbReference type="ARBA" id="ARBA00023273"/>
    </source>
</evidence>
<dbReference type="GO" id="GO:0005874">
    <property type="term" value="C:microtubule"/>
    <property type="evidence" value="ECO:0007669"/>
    <property type="project" value="UniProtKB-KW"/>
</dbReference>
<evidence type="ECO:0000256" key="19">
    <source>
        <dbReference type="ARBA" id="ARBA00064100"/>
    </source>
</evidence>
<gene>
    <name evidence="25" type="ORF">Q8A67_018959</name>
</gene>
<evidence type="ECO:0000313" key="26">
    <source>
        <dbReference type="Proteomes" id="UP001187343"/>
    </source>
</evidence>
<evidence type="ECO:0000313" key="25">
    <source>
        <dbReference type="EMBL" id="KAK2881691.1"/>
    </source>
</evidence>
<dbReference type="Pfam" id="PF12775">
    <property type="entry name" value="AAA_7"/>
    <property type="match status" value="1"/>
</dbReference>
<dbReference type="GO" id="GO:0005886">
    <property type="term" value="C:plasma membrane"/>
    <property type="evidence" value="ECO:0007669"/>
    <property type="project" value="UniProtKB-SubCell"/>
</dbReference>
<dbReference type="Gene3D" id="1.10.8.720">
    <property type="entry name" value="Region D6 of dynein motor"/>
    <property type="match status" value="1"/>
</dbReference>
<dbReference type="InterPro" id="IPR043160">
    <property type="entry name" value="Dynein_C_barrel"/>
</dbReference>
<evidence type="ECO:0000256" key="20">
    <source>
        <dbReference type="ARBA" id="ARBA00078768"/>
    </source>
</evidence>
<evidence type="ECO:0000256" key="8">
    <source>
        <dbReference type="ARBA" id="ARBA00022741"/>
    </source>
</evidence>
<dbReference type="GO" id="GO:0008569">
    <property type="term" value="F:minus-end-directed microtubule motor activity"/>
    <property type="evidence" value="ECO:0007669"/>
    <property type="project" value="InterPro"/>
</dbReference>
<dbReference type="Pfam" id="PF12780">
    <property type="entry name" value="AAA_8"/>
    <property type="match status" value="1"/>
</dbReference>
<dbReference type="FunFam" id="1.20.920.30:FF:000006">
    <property type="entry name" value="Cytoplasmic dynein 2 heavy chain 1"/>
    <property type="match status" value="1"/>
</dbReference>
<dbReference type="Gene3D" id="1.20.920.30">
    <property type="match status" value="1"/>
</dbReference>
<dbReference type="FunFam" id="1.20.1270.280:FF:000006">
    <property type="entry name" value="Dynein cytoplasmic 2 heavy chain 1"/>
    <property type="match status" value="1"/>
</dbReference>
<sequence>MPPGTDDPRKLFILTTAGNYFSLDTSASLSTWCPLDNFLDDGNEFLLTVTRNKDELQFSNKLENMDGDCRVLLFFKPHPCVVSEENLHRSVLVSSMLESPISTLYQALRQVYSPVLLQDDKWSQSFDSNLQSLLTDLEVGLGSVLRHPKDSGKRSHSETDVLSIMTPLDEFGFWADVSRSGQQSRERDRAAHFCELFATIEKDYSNLDSFSLVEVLDLIESTRETVDDLWKQNEHAPYPETRMIRLMDVIGGALGRFVQRKLSALHLWEDPYFTVREGLKGGVAACEQWVAACEHLTGQVWKRYSPHPWSGEKHHPQGLQSLAQRLEEVVHVRSVCEKLQRMLSGGKQVSAARVYQPFTGLNPIHYNPYTEPLWRAAVSQFDRLIAPAEQEAAGKLKTFIIDAQDSPQQLLQVFQKHRDLIKRPTISKELQPERETLLTRLLDYNKGLRADFESRCHGAPGEKTGPLAGRNLPEVVNNIVWVRQLLLKVEDSLKMADALLSDLSGFRPLVRFCDELQEQMRSYEQEQFEDWTRDLLSGLSDPKSGISLQASNRVMELDHMDGKLKIQYSDRLVSLLREVRQLSALGFTIPAKIQQAANTADKFYRQAIILKQVAHFYNTIDQQMIPSQRPMMLGCALAFEQVIKNQRSQSRDEGGKLQITWENPKELEQYISKLQSAAERLSTENRKLRKWHTDFTDKVVNLMGVDLLRQQQRWKDGLQDLRTGFATLESQGFRVGDMRAWRQHWNHQLYKALEHQYQVGLEALNKNLPEINIDLIFKQGRLQFRPAFEEVRAKYYREMKRFICIPNQFKGVSETGEEPIFTCMIERNASGFLTIFSKAEHLFGRLIRVLDKFKDWVVLGQVDVDVLVEKHLHSAQDWERNFKALKAKGKEAERLPSTEKVDCITVNCEPVRVSVDDLIQRLFDALLMSLRRSIQGHIQVIDSFVSGAMETLSLRPESIDEIGEANAKHGQLQTQKPEILPQFQQAEEKNRLLRSVAGGGLDSISSLRAKWDKFELMMESHQLMIKEQVEVMKGNVESRVQVYLQDLQKFRARWDQLKPGHDIIESGDHETLQRCVQNIRDRRAEFDELENTRKKLMEDCEHFNLSPPDVSLATDTLRDLQECSEMWELYEEFQQGLDENAEQDWISFRSKTHMFEEFLFVWHDRLRKLEEHSSMSVKLQKEVDRYKAVVPVLKYVRGEHLSQEHWLDLFRLVSLPRGTTLERLQFRDLLRVADNIIDKALELKDLNSRAQAEVTIREALRELELWGAGACFTLTDYTDSQSSSLRVIKDWRDMVNQVGDNRCLLQSLKDSPYYLRFQDKVSLWETRLADLDEYLQNLNTIQRKWVYLEPIFGRGALPREQARFQRVDQDFRAIMSDVQRDSRVTSLTTRAGIRNSLVTILDQLQRCQKSLNEFLEEKRSAFPRFYFIGDDDLLEILGQATNPTVIHTHLKKLFAGISSVEFDQSFQSITAMKSLEGETVPLQNTISISNDVEVWLSALASEMKNTLKHLLCECVNAGKKGNVDPTRFPSQILCLAEQIQFTADVENAIRQQNLHQLELELTTKLESYTSVDSNVDDTAESRVLQSKLKALILDVIHNISVVQSLTEAQIHSTDDWIWKKQLRFYLNADQCCSIQMVDAEFSYTYEYQGNAPKLVHTPLTDKCYLTLTQAMKMGLGGNPYGPAGTGKTESVKALGGLFGRQVLVFNCDEGIDVKSMGRIFVGLVKCGAWGCFDEFNRLEEAVLSAVSMQIQAIQNSLKNHRTTCQLLNKEVELDPNSGVFITLNPAGKGYGGRQKLPDNLKQLFRPVAMTSPDNELIAEVILYSEGFKEGKTLGRKLVAIFNLARELLTPQQHYDWGLRALKTVLRGCGSLLQLQRQSNNPLKESGLVVQALRLNTMSKLTFADSSRFDALVRDVFPGVDFKDVEYETLKSALLAVYEEARLEIISSQMKKALELYEQLRQRMGVVVVGPSGAGKSTLWRMLRAALGKMGRVVKQYTMNPKAMPRQQLLGHIDMDTREWSDGVLTSSARQVVREPQEVSSWIICDGDIDPEWIESLNSVLDDNRLLTMPSGERIQFGPNVNFLFETHDLSCASPATISRMGMIFLSDEDTDVGSLVKSWLKREDEDNRMNLENWLNDYFHRALDWVLKQSDFVVDTSLVGTVLNGLSHLRGIRERGQFVVGLIRGLGGNLTLKCRQEFAKEVLSWARESPPDPRKPLDTYYDPASGRLCAYELQRGEGVSTDDLSNPHNLPVIHTPDTQRGLDLFTTWLSSNHRQPFLLVGPEGCGKGMLLRCAFSQLRSTQVAVVHCSAQTSSRHVLQKLSHTCLVISSNTGRVYRPKDCERLVLYLKDINLPKPDKWGTSNLIAFLQQVLTYQGFYDENLEWVGLENIQIVASMSAGGAVGRHTLTSRFTSIVRICTIDYPDREQLQTIYSAYLKPVLQRTLGTDPTWSSTGKIHQLAGSLVQVYEQVKAKFSVDDHSHYLFTPCLLTQWVLNLLRYDLSAGKSAVHSVLEAVAYEARRLFRDRIVSSKDLNVFDNILSSVIRGDWGSDTLDNMTDAYFVTWAASHEGRSPGQPLPPHGKSLGRLNASDLSEIIHKGIVLYGRDNRELDILLFPEVLDYMSRVDRVLSSPGGSLLLAGRSGVGRRTATCVVSHMHGASLFTPKISRSYSLKHFKSDLKTVMQSAALDGQQVVLLLEDHQFVHPSFLEMVNSLLSSGEVPGLYSTEELEPLLSSLKDQASQDGFTGPVLNYFSHRVQQNLHVVLIMDCTNEHFTINCESNPALYRKCSVQWMEGWSDSSMKKIPEMLLSRMEEEDNKDGDKQKKKKKSASVHAELYRSFLAIHESCREFGATPSQYLSFLQVYQSIYSSKRKELTHKQQHLQAGVAKLNEAKALVDELKRRAAEQSSLLKTKQAEADAALQEITTSMQNASDQKTEMEKIKERMAHEVSKIEERKKKIDEELREVQPLVDEAKQAVGNIKPESLSEIRSLRMPPDVIRDILEGVLRLMGIFDTSWVSMKSFLAKRGVREDIVTFDARSITHEIRQSVEELLHRNKASFDPKNAKRASAAAAPLAAWVKANVQYSHVLEKIQPLETEHAGLMENLRKTENRKNRLEKELNSVGEKVLELKEKFQCRTTEAAKLESEVSRAQETISAAEKLLQQLDGEHTRWTAQVDEISEELDTLPKRAQLSAAFITYLPAAPEDQRRSSLDHWMSSSGLQKFDLRHFLCSESEQLIWKSEGLPSDDLSMENALVILQSASCPFLIDPSSRATEWLRTHLKAHRLEVINQQDANFITVLELAVRFGKTLIIQEMDGVEPVLYPLLRRDLIAQGPRYVVQIGDKVIDYNEDFRLFLATRNPSPFIPPDAKSVITEVNFTTTRAGLRGQLLALTIQQEKPELESEKTKLLQQEEEKKIQLAQLEESLLETLATAQGNILENKELIESLNQTKASSALIHQSLTESHRLQTSLDQERDAYLPLAETASKMYFVITDLSKINNMYRFSLASFLRLFHRALQTEQESESTDVRISTLESRLKNMVYEYICRSLFKADQLMFALHFVKGMNPELFQENEWDVFTGLIVGDMVRKTDSQKSLREQFPSWIDQERLMAVALLKSTFPMLYQSLCLNDSDLWLTFSRSSCCEQEIPPPIAKKISLFQQVLVVQALRPDRLQSAMATFASQALGMRELSPPPLNLKRLYEETLESEPVLLIISAGADPSQELLELASQIVGRENYHEVAMGQGQADVALQMLRECVRSGEWLCLKNLHLVTAWLPLLEKELNSMKPKAGFRLWLTAEVHAKFTPILLQSSLKVTYEAPPGLKKNLKRTYESWSAEQISKGGHLTRAQSLFCLAWFHAVCQERRNYIPQGWTKFYEFSLSDLRAGFEIIDRLFEGGKAFQWEFVHGLLENAIYGGRIDNVCDLRVLRSYLQQFFNAQLLTQSHTHSRVKKAHAFPAQIHLPNSCSLMDYRAMVDALPEDDRPSFFGLPANIERSAQRIISSQVISQLRILSRSVAAGSKFDREIWSNALSPVLNLWKRLNQGSSLIHQKVAPPSEGVGSPVLSFVQLEQFNAVRLVQSIHQSLASLSKVIRGTSLLTADVHKLATALLNQECPLSWQNKWEGPEDPMQYLRAVVSRALAIQGWVERAERGRLLSEMLDLSELFHPDTFLNALRQETARLMSCSMDSLKFVASWRGQFAEAKLQVKVGGLQLEGCVFDGNRLAESHHDSPSVSAVPACYMAWIPQSAVGSYSPDECISLPVYSSAERQRVVTNVQLPCAGDHDTWIQSGAALFLKQQ</sequence>
<dbReference type="SUPFAM" id="SSF52540">
    <property type="entry name" value="P-loop containing nucleoside triphosphate hydrolases"/>
    <property type="match status" value="4"/>
</dbReference>
<dbReference type="Gene3D" id="3.20.180.20">
    <property type="entry name" value="Dynein heavy chain, N-terminal domain 2"/>
    <property type="match status" value="1"/>
</dbReference>
<dbReference type="FunFam" id="3.40.50.300:FF:000071">
    <property type="entry name" value="Cytoplasmic dynein heavy chain 1"/>
    <property type="match status" value="1"/>
</dbReference>
<dbReference type="InterPro" id="IPR049400">
    <property type="entry name" value="DYNC2H1_AAA_dom"/>
</dbReference>
<dbReference type="InterPro" id="IPR041658">
    <property type="entry name" value="AAA_lid_11"/>
</dbReference>
<evidence type="ECO:0000256" key="12">
    <source>
        <dbReference type="ARBA" id="ARBA00023054"/>
    </source>
</evidence>
<dbReference type="SMART" id="SM00382">
    <property type="entry name" value="AAA"/>
    <property type="match status" value="3"/>
</dbReference>
<keyword evidence="15" id="KW-0505">Motor protein</keyword>
<dbReference type="Pfam" id="PF12781">
    <property type="entry name" value="AAA_9"/>
    <property type="match status" value="1"/>
</dbReference>
<evidence type="ECO:0000256" key="13">
    <source>
        <dbReference type="ARBA" id="ARBA00023069"/>
    </source>
</evidence>
<dbReference type="InterPro" id="IPR013602">
    <property type="entry name" value="Dynein_heavy_linker"/>
</dbReference>
<keyword evidence="16" id="KW-0206">Cytoskeleton</keyword>
<evidence type="ECO:0000256" key="22">
    <source>
        <dbReference type="ARBA" id="ARBA00083782"/>
    </source>
</evidence>
<dbReference type="Pfam" id="PF03028">
    <property type="entry name" value="Dynein_heavy"/>
    <property type="match status" value="1"/>
</dbReference>
<evidence type="ECO:0000256" key="15">
    <source>
        <dbReference type="ARBA" id="ARBA00023175"/>
    </source>
</evidence>
<dbReference type="InterPro" id="IPR054354">
    <property type="entry name" value="DYNC2H1-like_lid"/>
</dbReference>
<dbReference type="Gene3D" id="1.10.8.1220">
    <property type="match status" value="1"/>
</dbReference>
<dbReference type="InterPro" id="IPR027417">
    <property type="entry name" value="P-loop_NTPase"/>
</dbReference>
<comment type="subunit">
    <text evidence="19">The cytoplasmic dynein complex 2 is probably composed by a heavy chain DYNC2H1 homodimer and a number of DYNC2LI1 light intermediate chains.</text>
</comment>
<reference evidence="25" key="1">
    <citation type="submission" date="2023-08" db="EMBL/GenBank/DDBJ databases">
        <title>Chromosome-level Genome Assembly of mud carp (Cirrhinus molitorella).</title>
        <authorList>
            <person name="Liu H."/>
        </authorList>
    </citation>
    <scope>NUCLEOTIDE SEQUENCE</scope>
    <source>
        <strain evidence="25">Prfri</strain>
        <tissue evidence="25">Muscle</tissue>
    </source>
</reference>
<feature type="domain" description="AAA+ ATPase" evidence="24">
    <location>
        <begin position="1961"/>
        <end position="2184"/>
    </location>
</feature>
<evidence type="ECO:0000256" key="4">
    <source>
        <dbReference type="ARBA" id="ARBA00022473"/>
    </source>
</evidence>
<evidence type="ECO:0000256" key="9">
    <source>
        <dbReference type="ARBA" id="ARBA00022794"/>
    </source>
</evidence>
<evidence type="ECO:0000256" key="10">
    <source>
        <dbReference type="ARBA" id="ARBA00022840"/>
    </source>
</evidence>
<protein>
    <recommendedName>
        <fullName evidence="18">Cytoplasmic dynein 2 heavy chain 1</fullName>
    </recommendedName>
    <alternativeName>
        <fullName evidence="20">Cytoplasmic dynein 2 heavy chain</fullName>
    </alternativeName>
    <alternativeName>
        <fullName evidence="21">Dynein cytoplasmic heavy chain 2</fullName>
    </alternativeName>
    <alternativeName>
        <fullName evidence="22">Dynein heavy chain isotype 1B</fullName>
    </alternativeName>
</protein>
<comment type="similarity">
    <text evidence="3">Belongs to the dynein heavy chain family.</text>
</comment>
<keyword evidence="10" id="KW-0067">ATP-binding</keyword>
<dbReference type="FunFam" id="1.20.58.1120:FF:000006">
    <property type="entry name" value="cytoplasmic dynein 2 heavy chain 1"/>
    <property type="match status" value="1"/>
</dbReference>
<dbReference type="FunFam" id="3.40.50.300:FF:001810">
    <property type="entry name" value="Cytoplasmic dynein 2 heavy chain 1"/>
    <property type="match status" value="1"/>
</dbReference>
<keyword evidence="5" id="KW-1003">Cell membrane</keyword>
<dbReference type="Gene3D" id="1.20.1270.280">
    <property type="match status" value="1"/>
</dbReference>
<dbReference type="InterPro" id="IPR043157">
    <property type="entry name" value="Dynein_AAA1S"/>
</dbReference>
<evidence type="ECO:0000256" key="3">
    <source>
        <dbReference type="ARBA" id="ARBA00008887"/>
    </source>
</evidence>
<dbReference type="Pfam" id="PF08385">
    <property type="entry name" value="DHC_N1"/>
    <property type="match status" value="1"/>
</dbReference>
<keyword evidence="11" id="KW-0243">Dynein</keyword>
<evidence type="ECO:0000256" key="18">
    <source>
        <dbReference type="ARBA" id="ARBA00023902"/>
    </source>
</evidence>
<dbReference type="Pfam" id="PF22597">
    <property type="entry name" value="DYN_lid"/>
    <property type="match status" value="1"/>
</dbReference>
<dbReference type="Gene3D" id="1.10.8.710">
    <property type="match status" value="1"/>
</dbReference>
<dbReference type="Pfam" id="PF12777">
    <property type="entry name" value="MT"/>
    <property type="match status" value="1"/>
</dbReference>
<comment type="caution">
    <text evidence="25">The sequence shown here is derived from an EMBL/GenBank/DDBJ whole genome shotgun (WGS) entry which is preliminary data.</text>
</comment>
<dbReference type="Gene3D" id="1.20.140.100">
    <property type="entry name" value="Dynein heavy chain, N-terminal domain 2"/>
    <property type="match status" value="1"/>
</dbReference>
<keyword evidence="8" id="KW-0547">Nucleotide-binding</keyword>
<dbReference type="InterPro" id="IPR042219">
    <property type="entry name" value="AAA_lid_11_sf"/>
</dbReference>
<dbReference type="Gene3D" id="3.10.490.20">
    <property type="match status" value="1"/>
</dbReference>
<dbReference type="InterPro" id="IPR013594">
    <property type="entry name" value="Dynein_heavy_tail"/>
</dbReference>
<dbReference type="InterPro" id="IPR003593">
    <property type="entry name" value="AAA+_ATPase"/>
</dbReference>
<dbReference type="InterPro" id="IPR004273">
    <property type="entry name" value="Dynein_heavy_D6_P-loop"/>
</dbReference>
<dbReference type="Gene3D" id="1.20.920.20">
    <property type="match status" value="1"/>
</dbReference>
<dbReference type="InterPro" id="IPR041228">
    <property type="entry name" value="Dynein_C"/>
</dbReference>
<dbReference type="FunFam" id="3.40.50.300:FF:000706">
    <property type="entry name" value="Cytoplasmic dynein 2 heavy chain 1"/>
    <property type="match status" value="1"/>
</dbReference>
<organism evidence="25 26">
    <name type="scientific">Cirrhinus molitorella</name>
    <name type="common">mud carp</name>
    <dbReference type="NCBI Taxonomy" id="172907"/>
    <lineage>
        <taxon>Eukaryota</taxon>
        <taxon>Metazoa</taxon>
        <taxon>Chordata</taxon>
        <taxon>Craniata</taxon>
        <taxon>Vertebrata</taxon>
        <taxon>Euteleostomi</taxon>
        <taxon>Actinopterygii</taxon>
        <taxon>Neopterygii</taxon>
        <taxon>Teleostei</taxon>
        <taxon>Ostariophysi</taxon>
        <taxon>Cypriniformes</taxon>
        <taxon>Cyprinidae</taxon>
        <taxon>Labeoninae</taxon>
        <taxon>Labeonini</taxon>
        <taxon>Cirrhinus</taxon>
    </lineage>
</organism>
<dbReference type="FunFam" id="3.40.50.300:FF:000710">
    <property type="entry name" value="Cytoplasmic dynein 2 heavy chain 1"/>
    <property type="match status" value="1"/>
</dbReference>
<dbReference type="InterPro" id="IPR026983">
    <property type="entry name" value="DHC"/>
</dbReference>
<feature type="coiled-coil region" evidence="23">
    <location>
        <begin position="2882"/>
        <end position="2962"/>
    </location>
</feature>
<evidence type="ECO:0000259" key="24">
    <source>
        <dbReference type="SMART" id="SM00382"/>
    </source>
</evidence>
<dbReference type="FunFam" id="3.20.180.20:FF:000002">
    <property type="entry name" value="Cytoplasmic dynein heavy chain 1"/>
    <property type="match status" value="1"/>
</dbReference>
<evidence type="ECO:0000256" key="1">
    <source>
        <dbReference type="ARBA" id="ARBA00004202"/>
    </source>
</evidence>
<dbReference type="Pfam" id="PF12774">
    <property type="entry name" value="AAA_6"/>
    <property type="match status" value="1"/>
</dbReference>
<dbReference type="InterPro" id="IPR042222">
    <property type="entry name" value="Dynein_2_N"/>
</dbReference>
<dbReference type="GO" id="GO:0030030">
    <property type="term" value="P:cell projection organization"/>
    <property type="evidence" value="ECO:0007669"/>
    <property type="project" value="UniProtKB-KW"/>
</dbReference>
<keyword evidence="26" id="KW-1185">Reference proteome</keyword>
<dbReference type="Pfam" id="PF21264">
    <property type="entry name" value="DYNC2H1_AAA_dom"/>
    <property type="match status" value="1"/>
</dbReference>
<dbReference type="PANTHER" id="PTHR46532:SF15">
    <property type="entry name" value="CYTOPLASMIC DYNEIN 2 HEAVY CHAIN 1"/>
    <property type="match status" value="1"/>
</dbReference>
<keyword evidence="9" id="KW-0970">Cilium biogenesis/degradation</keyword>
<evidence type="ECO:0000256" key="14">
    <source>
        <dbReference type="ARBA" id="ARBA00023136"/>
    </source>
</evidence>
<keyword evidence="14" id="KW-0472">Membrane</keyword>
<dbReference type="FunFam" id="1.10.8.720:FF:000006">
    <property type="entry name" value="cytoplasmic dynein 2 heavy chain 1"/>
    <property type="match status" value="1"/>
</dbReference>
<dbReference type="InterPro" id="IPR042228">
    <property type="entry name" value="Dynein_linker_3"/>
</dbReference>
<dbReference type="InterPro" id="IPR024317">
    <property type="entry name" value="Dynein_heavy_chain_D4_dom"/>
</dbReference>
<dbReference type="Pfam" id="PF08393">
    <property type="entry name" value="DHC_N2"/>
    <property type="match status" value="1"/>
</dbReference>
<evidence type="ECO:0000256" key="5">
    <source>
        <dbReference type="ARBA" id="ARBA00022475"/>
    </source>
</evidence>
<keyword evidence="13" id="KW-0969">Cilium</keyword>
<dbReference type="InterPro" id="IPR035706">
    <property type="entry name" value="AAA_9"/>
</dbReference>
<keyword evidence="17" id="KW-0966">Cell projection</keyword>
<dbReference type="FunFam" id="1.10.8.710:FF:000006">
    <property type="entry name" value="cytoplasmic dynein 2 heavy chain 1"/>
    <property type="match status" value="1"/>
</dbReference>
<dbReference type="FunFam" id="1.20.140.100:FF:000005">
    <property type="entry name" value="cytoplasmic dynein 2 heavy chain 1"/>
    <property type="match status" value="1"/>
</dbReference>
<dbReference type="FunFam" id="3.40.50.300:FF:000598">
    <property type="entry name" value="Dynein cytoplasmic 2 heavy chain 1"/>
    <property type="match status" value="1"/>
</dbReference>
<feature type="coiled-coil region" evidence="23">
    <location>
        <begin position="3098"/>
        <end position="3181"/>
    </location>
</feature>
<feature type="domain" description="AAA+ ATPase" evidence="24">
    <location>
        <begin position="2273"/>
        <end position="2421"/>
    </location>
</feature>